<organism evidence="1 2">
    <name type="scientific">Sporanaerobium hydrogeniformans</name>
    <dbReference type="NCBI Taxonomy" id="3072179"/>
    <lineage>
        <taxon>Bacteria</taxon>
        <taxon>Bacillati</taxon>
        <taxon>Bacillota</taxon>
        <taxon>Clostridia</taxon>
        <taxon>Lachnospirales</taxon>
        <taxon>Lachnospiraceae</taxon>
        <taxon>Sporanaerobium</taxon>
    </lineage>
</organism>
<accession>A0AC61DAM8</accession>
<reference evidence="1" key="1">
    <citation type="submission" date="2017-10" db="EMBL/GenBank/DDBJ databases">
        <title>Genome sequence of cellulolytic Lachnospiraceae bacterium XHS1971 isolated from hotspring sediment.</title>
        <authorList>
            <person name="Vasudevan G."/>
            <person name="Joshi A.J."/>
            <person name="Hivarkar S."/>
            <person name="Lanjekar V.B."/>
            <person name="Dhakephalkar P.K."/>
            <person name="Dagar S."/>
        </authorList>
    </citation>
    <scope>NUCLEOTIDE SEQUENCE</scope>
    <source>
        <strain evidence="1">XHS1971</strain>
    </source>
</reference>
<dbReference type="Proteomes" id="UP000224460">
    <property type="component" value="Unassembled WGS sequence"/>
</dbReference>
<keyword evidence="2" id="KW-1185">Reference proteome</keyword>
<name>A0AC61DAM8_9FIRM</name>
<dbReference type="EMBL" id="PEDL01000018">
    <property type="protein sequence ID" value="PHV69791.1"/>
    <property type="molecule type" value="Genomic_DNA"/>
</dbReference>
<gene>
    <name evidence="1" type="ORF">CS063_13825</name>
</gene>
<evidence type="ECO:0000313" key="2">
    <source>
        <dbReference type="Proteomes" id="UP000224460"/>
    </source>
</evidence>
<sequence length="673" mass="74429">MKKNGKNEKKGITSIKFKLIALIIPLVILTISILLNITYKKSREMIVNYAQQLVQALTVSNEHEIETWSQDIISGLNQIKNTIDAMELKDDELLGYLKTTMNKNDSYKNGVYIGEANNKIVDPSGWIPDKNYVVTERDWYKEGLQNEEKFNFGKAYLDEDTGEYVISATAKLKSIEGISRVAGADVSLKTISDIVGSKSILNTGRLFLVDSANNKIIAIGEEELIHTEFNDNNQNELIRDIAKHTSMSEKGILEVTSGGDTYSICVQTINHTPWKLIGYISYEEVLASLKGFQKAVLGIFILTLILLIVLIERTIHHIIKPIKSLNHTIHRITEGDFTSEVKVKGNDEIATIGRSMKRFIETMREIIREVNKMSDKLEQQAENSSHVAIELYESAEVQSTSMSELNQTVDELARAVTEVAENTSTLSMVVAETDQSGQEASEKMKNTVSLSEKGKADMGQVSLAVKNLDETVEKLIESVEEVDNSSEKINGIVELIGNIANQTNLLALNAAIEAARAGEAGRGFSVVAEEIRKLAETSQQSVKSITHLTSNIKNLVNNTIDKSQQSAKSIKQSIELVATAEDTYGVIYSMLNETNAIVQEMIQKVSKVDEVASSVAAITQEQSAAAEQILATSENLSNHAKKVTNNSYRVEKDAAELSETAENLNNQMKLFKI</sequence>
<comment type="caution">
    <text evidence="1">The sequence shown here is derived from an EMBL/GenBank/DDBJ whole genome shotgun (WGS) entry which is preliminary data.</text>
</comment>
<protein>
    <submittedName>
        <fullName evidence="1">Chemotaxis protein</fullName>
    </submittedName>
</protein>
<evidence type="ECO:0000313" key="1">
    <source>
        <dbReference type="EMBL" id="PHV69791.1"/>
    </source>
</evidence>
<proteinExistence type="predicted"/>